<dbReference type="Proteomes" id="UP000199493">
    <property type="component" value="Unassembled WGS sequence"/>
</dbReference>
<accession>A0A6F8XA09</accession>
<keyword evidence="4" id="KW-1185">Reference proteome</keyword>
<accession>A0A1H8KT78</accession>
<evidence type="ECO:0000313" key="4">
    <source>
        <dbReference type="Proteomes" id="UP000501053"/>
    </source>
</evidence>
<protein>
    <submittedName>
        <fullName evidence="2">Uncharacterized protein</fullName>
    </submittedName>
</protein>
<dbReference type="STRING" id="77097.SAMN04490369_103416"/>
<dbReference type="EMBL" id="AP022869">
    <property type="protein sequence ID" value="BCB70928.1"/>
    <property type="molecule type" value="Genomic_DNA"/>
</dbReference>
<reference evidence="1 4" key="2">
    <citation type="submission" date="2020-03" db="EMBL/GenBank/DDBJ databases">
        <title>Complete Genome Sequence of Halomonas meridiana strain Eplume2, isolated from hydrothermal-plume in the north east Pacific Ocean.</title>
        <authorList>
            <person name="Kurihara Y."/>
            <person name="Kawai S."/>
            <person name="Sakai A."/>
            <person name="Galipon J."/>
            <person name="Arakawa K."/>
        </authorList>
    </citation>
    <scope>NUCLEOTIDE SEQUENCE [LARGE SCALE GENOMIC DNA]</scope>
    <source>
        <strain evidence="1 4">Eplume2</strain>
    </source>
</reference>
<name>A0A1H8KT78_9GAMM</name>
<proteinExistence type="predicted"/>
<dbReference type="Proteomes" id="UP000501053">
    <property type="component" value="Chromosome"/>
</dbReference>
<dbReference type="EMBL" id="FODB01000034">
    <property type="protein sequence ID" value="SEN96089.1"/>
    <property type="molecule type" value="Genomic_DNA"/>
</dbReference>
<dbReference type="RefSeq" id="WP_089675541.1">
    <property type="nucleotide sequence ID" value="NZ_AP022869.1"/>
</dbReference>
<dbReference type="AlphaFoldDB" id="A0A1H8KT78"/>
<evidence type="ECO:0000313" key="2">
    <source>
        <dbReference type="EMBL" id="SEN96089.1"/>
    </source>
</evidence>
<gene>
    <name evidence="1" type="ORF">HMEPL2_12790</name>
    <name evidence="2" type="ORF">SAMN04490369_103416</name>
</gene>
<evidence type="ECO:0000313" key="3">
    <source>
        <dbReference type="Proteomes" id="UP000199493"/>
    </source>
</evidence>
<sequence length="106" mass="11465">MGKLFSLLVLLGLGYAGLYVYYGVVIEKEVEEQLEARGLSSVSVDNVEYDWLAPVSDSANIVVSVGYRGSQAAVNVRVQGHPLFSDEVTVQLDSLQALRLGISFGQ</sequence>
<reference evidence="2 3" key="1">
    <citation type="submission" date="2016-10" db="EMBL/GenBank/DDBJ databases">
        <authorList>
            <person name="de Groot N.N."/>
        </authorList>
    </citation>
    <scope>NUCLEOTIDE SEQUENCE [LARGE SCALE GENOMIC DNA]</scope>
    <source>
        <strain evidence="2 3">558</strain>
    </source>
</reference>
<organism evidence="2 3">
    <name type="scientific">Vreelandella aquamarina</name>
    <dbReference type="NCBI Taxonomy" id="77097"/>
    <lineage>
        <taxon>Bacteria</taxon>
        <taxon>Pseudomonadati</taxon>
        <taxon>Pseudomonadota</taxon>
        <taxon>Gammaproteobacteria</taxon>
        <taxon>Oceanospirillales</taxon>
        <taxon>Halomonadaceae</taxon>
        <taxon>Vreelandella</taxon>
    </lineage>
</organism>
<evidence type="ECO:0000313" key="1">
    <source>
        <dbReference type="EMBL" id="BCB70928.1"/>
    </source>
</evidence>